<evidence type="ECO:0000313" key="7">
    <source>
        <dbReference type="Proteomes" id="UP000177998"/>
    </source>
</evidence>
<name>A0A1F6FYJ3_9BACT</name>
<dbReference type="PANTHER" id="PTHR11228:SF7">
    <property type="entry name" value="PQQA PEPTIDE CYCLASE"/>
    <property type="match status" value="1"/>
</dbReference>
<dbReference type="AlphaFoldDB" id="A0A1F6FYJ3"/>
<dbReference type="InterPro" id="IPR007197">
    <property type="entry name" value="rSAM"/>
</dbReference>
<evidence type="ECO:0000256" key="3">
    <source>
        <dbReference type="ARBA" id="ARBA00023004"/>
    </source>
</evidence>
<dbReference type="PROSITE" id="PS51918">
    <property type="entry name" value="RADICAL_SAM"/>
    <property type="match status" value="1"/>
</dbReference>
<dbReference type="Gene3D" id="3.20.20.70">
    <property type="entry name" value="Aldolase class I"/>
    <property type="match status" value="1"/>
</dbReference>
<keyword evidence="3" id="KW-0408">Iron</keyword>
<dbReference type="PANTHER" id="PTHR11228">
    <property type="entry name" value="RADICAL SAM DOMAIN PROTEIN"/>
    <property type="match status" value="1"/>
</dbReference>
<dbReference type="SFLD" id="SFLDS00029">
    <property type="entry name" value="Radical_SAM"/>
    <property type="match status" value="1"/>
</dbReference>
<dbReference type="SUPFAM" id="SSF102114">
    <property type="entry name" value="Radical SAM enzymes"/>
    <property type="match status" value="1"/>
</dbReference>
<dbReference type="SFLD" id="SFLDG01386">
    <property type="entry name" value="main_SPASM_domain-containing"/>
    <property type="match status" value="1"/>
</dbReference>
<sequence length="254" mass="29202">MNVSPDIKKVVFELLSSCNLNCGYCLYKRKKHFKAPLSLAEIYKLIDNWCEQKIDRLVLTGGEPTLHQYFVEISKYAISKIARVSVCTNGVILSSPLEDKIVHLNFSSYTISIDSHRADIHDKIRGCNGAFDQTVVFLEKLRCRNKNISIHITLHSHNLDYIDDTIEFFLKLANNIVVSTIYYDKHDKALTKHKAHYIETAEKILSKYSGHKDLVLVGFGESCSETHCLDQKNVFMVDQYGKIVDCYWKDCQQL</sequence>
<dbReference type="GO" id="GO:0046872">
    <property type="term" value="F:metal ion binding"/>
    <property type="evidence" value="ECO:0007669"/>
    <property type="project" value="UniProtKB-KW"/>
</dbReference>
<feature type="domain" description="Radical SAM core" evidence="5">
    <location>
        <begin position="5"/>
        <end position="224"/>
    </location>
</feature>
<organism evidence="6 7">
    <name type="scientific">Candidatus Kuenenbacteria bacterium RIFCSPLOWO2_02_FULL_42_16</name>
    <dbReference type="NCBI Taxonomy" id="1798564"/>
    <lineage>
        <taxon>Bacteria</taxon>
        <taxon>Candidatus Kueneniibacteriota</taxon>
    </lineage>
</organism>
<keyword evidence="2" id="KW-0479">Metal-binding</keyword>
<dbReference type="EMBL" id="MFMZ01000029">
    <property type="protein sequence ID" value="OGG90930.1"/>
    <property type="molecule type" value="Genomic_DNA"/>
</dbReference>
<dbReference type="STRING" id="1798564.A3H55_00080"/>
<proteinExistence type="predicted"/>
<comment type="caution">
    <text evidence="6">The sequence shown here is derived from an EMBL/GenBank/DDBJ whole genome shotgun (WGS) entry which is preliminary data.</text>
</comment>
<dbReference type="GO" id="GO:0051536">
    <property type="term" value="F:iron-sulfur cluster binding"/>
    <property type="evidence" value="ECO:0007669"/>
    <property type="project" value="UniProtKB-KW"/>
</dbReference>
<gene>
    <name evidence="6" type="ORF">A3H55_00080</name>
</gene>
<keyword evidence="1" id="KW-0949">S-adenosyl-L-methionine</keyword>
<evidence type="ECO:0000256" key="4">
    <source>
        <dbReference type="ARBA" id="ARBA00023014"/>
    </source>
</evidence>
<protein>
    <recommendedName>
        <fullName evidence="5">Radical SAM core domain-containing protein</fullName>
    </recommendedName>
</protein>
<evidence type="ECO:0000256" key="2">
    <source>
        <dbReference type="ARBA" id="ARBA00022723"/>
    </source>
</evidence>
<dbReference type="Proteomes" id="UP000177998">
    <property type="component" value="Unassembled WGS sequence"/>
</dbReference>
<dbReference type="InterPro" id="IPR013785">
    <property type="entry name" value="Aldolase_TIM"/>
</dbReference>
<dbReference type="InterPro" id="IPR050377">
    <property type="entry name" value="Radical_SAM_PqqE_MftC-like"/>
</dbReference>
<reference evidence="6 7" key="1">
    <citation type="journal article" date="2016" name="Nat. Commun.">
        <title>Thousands of microbial genomes shed light on interconnected biogeochemical processes in an aquifer system.</title>
        <authorList>
            <person name="Anantharaman K."/>
            <person name="Brown C.T."/>
            <person name="Hug L.A."/>
            <person name="Sharon I."/>
            <person name="Castelle C.J."/>
            <person name="Probst A.J."/>
            <person name="Thomas B.C."/>
            <person name="Singh A."/>
            <person name="Wilkins M.J."/>
            <person name="Karaoz U."/>
            <person name="Brodie E.L."/>
            <person name="Williams K.H."/>
            <person name="Hubbard S.S."/>
            <person name="Banfield J.F."/>
        </authorList>
    </citation>
    <scope>NUCLEOTIDE SEQUENCE [LARGE SCALE GENOMIC DNA]</scope>
</reference>
<dbReference type="GO" id="GO:0003824">
    <property type="term" value="F:catalytic activity"/>
    <property type="evidence" value="ECO:0007669"/>
    <property type="project" value="InterPro"/>
</dbReference>
<evidence type="ECO:0000256" key="1">
    <source>
        <dbReference type="ARBA" id="ARBA00022691"/>
    </source>
</evidence>
<dbReference type="InterPro" id="IPR058240">
    <property type="entry name" value="rSAM_sf"/>
</dbReference>
<evidence type="ECO:0000259" key="5">
    <source>
        <dbReference type="PROSITE" id="PS51918"/>
    </source>
</evidence>
<accession>A0A1F6FYJ3</accession>
<dbReference type="CDD" id="cd01335">
    <property type="entry name" value="Radical_SAM"/>
    <property type="match status" value="1"/>
</dbReference>
<dbReference type="SFLD" id="SFLDG01067">
    <property type="entry name" value="SPASM/twitch_domain_containing"/>
    <property type="match status" value="1"/>
</dbReference>
<dbReference type="Pfam" id="PF04055">
    <property type="entry name" value="Radical_SAM"/>
    <property type="match status" value="1"/>
</dbReference>
<evidence type="ECO:0000313" key="6">
    <source>
        <dbReference type="EMBL" id="OGG90930.1"/>
    </source>
</evidence>
<keyword evidence="4" id="KW-0411">Iron-sulfur</keyword>